<evidence type="ECO:0000313" key="2">
    <source>
        <dbReference type="EMBL" id="MFC4327891.1"/>
    </source>
</evidence>
<dbReference type="Pfam" id="PF03364">
    <property type="entry name" value="Polyketide_cyc"/>
    <property type="match status" value="1"/>
</dbReference>
<dbReference type="SUPFAM" id="SSF55961">
    <property type="entry name" value="Bet v1-like"/>
    <property type="match status" value="1"/>
</dbReference>
<organism evidence="2 3">
    <name type="scientific">Streptomyces andamanensis</name>
    <dbReference type="NCBI Taxonomy" id="1565035"/>
    <lineage>
        <taxon>Bacteria</taxon>
        <taxon>Bacillati</taxon>
        <taxon>Actinomycetota</taxon>
        <taxon>Actinomycetes</taxon>
        <taxon>Kitasatosporales</taxon>
        <taxon>Streptomycetaceae</taxon>
        <taxon>Streptomyces</taxon>
    </lineage>
</organism>
<dbReference type="EMBL" id="JBHSDP010000009">
    <property type="protein sequence ID" value="MFC4327891.1"/>
    <property type="molecule type" value="Genomic_DNA"/>
</dbReference>
<keyword evidence="3" id="KW-1185">Reference proteome</keyword>
<evidence type="ECO:0000259" key="1">
    <source>
        <dbReference type="Pfam" id="PF03364"/>
    </source>
</evidence>
<feature type="domain" description="Coenzyme Q-binding protein COQ10 START" evidence="1">
    <location>
        <begin position="13"/>
        <end position="134"/>
    </location>
</feature>
<protein>
    <submittedName>
        <fullName evidence="2">SRPBCC family protein</fullName>
    </submittedName>
</protein>
<dbReference type="InterPro" id="IPR023393">
    <property type="entry name" value="START-like_dom_sf"/>
</dbReference>
<sequence length="161" mass="17577">MRQVTVRVNAQDVRPEAAYERIRDFGRYPDVTETVREVVVHPPGADGTVVSDWTVRFRNGLMRWSERDSFHPERLTLGFTQLRGDFEVFEGTWRCAPAGDGTVVTFDAAFDLGIPTLAELLDPVAESTLRTNIELILAGLLGPVSAAPAAAPARTAAPARG</sequence>
<proteinExistence type="predicted"/>
<name>A0ABV8TB95_9ACTN</name>
<dbReference type="Gene3D" id="3.30.530.20">
    <property type="match status" value="1"/>
</dbReference>
<evidence type="ECO:0000313" key="3">
    <source>
        <dbReference type="Proteomes" id="UP001595824"/>
    </source>
</evidence>
<accession>A0ABV8TB95</accession>
<dbReference type="InterPro" id="IPR005031">
    <property type="entry name" value="COQ10_START"/>
</dbReference>
<reference evidence="3" key="1">
    <citation type="journal article" date="2019" name="Int. J. Syst. Evol. Microbiol.">
        <title>The Global Catalogue of Microorganisms (GCM) 10K type strain sequencing project: providing services to taxonomists for standard genome sequencing and annotation.</title>
        <authorList>
            <consortium name="The Broad Institute Genomics Platform"/>
            <consortium name="The Broad Institute Genome Sequencing Center for Infectious Disease"/>
            <person name="Wu L."/>
            <person name="Ma J."/>
        </authorList>
    </citation>
    <scope>NUCLEOTIDE SEQUENCE [LARGE SCALE GENOMIC DNA]</scope>
    <source>
        <strain evidence="3">PCU 347</strain>
    </source>
</reference>
<gene>
    <name evidence="2" type="ORF">ACFPC0_08615</name>
</gene>
<comment type="caution">
    <text evidence="2">The sequence shown here is derived from an EMBL/GenBank/DDBJ whole genome shotgun (WGS) entry which is preliminary data.</text>
</comment>
<dbReference type="RefSeq" id="WP_026253079.1">
    <property type="nucleotide sequence ID" value="NZ_JBHSDP010000009.1"/>
</dbReference>
<dbReference type="Proteomes" id="UP001595824">
    <property type="component" value="Unassembled WGS sequence"/>
</dbReference>